<accession>A0A803QJ93</accession>
<reference evidence="1" key="1">
    <citation type="submission" date="2021-03" db="UniProtKB">
        <authorList>
            <consortium name="EnsemblPlants"/>
        </authorList>
    </citation>
    <scope>IDENTIFICATION</scope>
</reference>
<evidence type="ECO:0000313" key="1">
    <source>
        <dbReference type="EnsemblPlants" id="cds.evm.model.10.1296"/>
    </source>
</evidence>
<proteinExistence type="predicted"/>
<evidence type="ECO:0000313" key="2">
    <source>
        <dbReference type="Proteomes" id="UP000596661"/>
    </source>
</evidence>
<dbReference type="EnsemblPlants" id="evm.model.10.1296">
    <property type="protein sequence ID" value="cds.evm.model.10.1296"/>
    <property type="gene ID" value="evm.TU.10.1296"/>
</dbReference>
<dbReference type="Proteomes" id="UP000596661">
    <property type="component" value="Unassembled WGS sequence"/>
</dbReference>
<keyword evidence="2" id="KW-1185">Reference proteome</keyword>
<organism evidence="1 2">
    <name type="scientific">Cannabis sativa</name>
    <name type="common">Hemp</name>
    <name type="synonym">Marijuana</name>
    <dbReference type="NCBI Taxonomy" id="3483"/>
    <lineage>
        <taxon>Eukaryota</taxon>
        <taxon>Viridiplantae</taxon>
        <taxon>Streptophyta</taxon>
        <taxon>Embryophyta</taxon>
        <taxon>Tracheophyta</taxon>
        <taxon>Spermatophyta</taxon>
        <taxon>Magnoliopsida</taxon>
        <taxon>eudicotyledons</taxon>
        <taxon>Gunneridae</taxon>
        <taxon>Pentapetalae</taxon>
        <taxon>rosids</taxon>
        <taxon>fabids</taxon>
        <taxon>Rosales</taxon>
        <taxon>Cannabaceae</taxon>
        <taxon>Cannabis</taxon>
    </lineage>
</organism>
<sequence length="227" mass="25497">MEPRGKLRGGEIGLDKVREKLRRKNVRELDNDNGVIKMSLLARITIRSRSVAVRTPFLSHSLDNRQPHHAPPPTIFQPCNPSSPFLYLILTPALPPTRRRAKRAMNGLFPSLSSRHHASVTIDPHPIIIQDTFHCVSSITDDGRNEEEPRARITILNPRDLGSLLPIVRTKLTASTFDLAMKMKSGEHDRIRDFNSKTVEVFSNSLQFQATPIMAPVEGMDHPPPQG</sequence>
<dbReference type="Gramene" id="evm.model.10.1296">
    <property type="protein sequence ID" value="cds.evm.model.10.1296"/>
    <property type="gene ID" value="evm.TU.10.1296"/>
</dbReference>
<name>A0A803QJ93_CANSA</name>
<dbReference type="AlphaFoldDB" id="A0A803QJ93"/>
<dbReference type="EMBL" id="UZAU01000821">
    <property type="status" value="NOT_ANNOTATED_CDS"/>
    <property type="molecule type" value="Genomic_DNA"/>
</dbReference>
<protein>
    <submittedName>
        <fullName evidence="1">Uncharacterized protein</fullName>
    </submittedName>
</protein>